<keyword evidence="3" id="KW-1185">Reference proteome</keyword>
<dbReference type="AlphaFoldDB" id="A0A1N7M970"/>
<name>A0A1N7M970_9GAMM</name>
<feature type="chain" id="PRO_5009943438" evidence="1">
    <location>
        <begin position="18"/>
        <end position="149"/>
    </location>
</feature>
<evidence type="ECO:0000313" key="3">
    <source>
        <dbReference type="Proteomes" id="UP000185999"/>
    </source>
</evidence>
<dbReference type="RefSeq" id="WP_054340304.1">
    <property type="nucleotide sequence ID" value="NZ_FTOE01000005.1"/>
</dbReference>
<keyword evidence="1" id="KW-0732">Signal</keyword>
<organism evidence="2 3">
    <name type="scientific">Neptunomonas antarctica</name>
    <dbReference type="NCBI Taxonomy" id="619304"/>
    <lineage>
        <taxon>Bacteria</taxon>
        <taxon>Pseudomonadati</taxon>
        <taxon>Pseudomonadota</taxon>
        <taxon>Gammaproteobacteria</taxon>
        <taxon>Oceanospirillales</taxon>
        <taxon>Oceanospirillaceae</taxon>
        <taxon>Neptunomonas</taxon>
    </lineage>
</organism>
<feature type="signal peptide" evidence="1">
    <location>
        <begin position="1"/>
        <end position="17"/>
    </location>
</feature>
<evidence type="ECO:0000256" key="1">
    <source>
        <dbReference type="SAM" id="SignalP"/>
    </source>
</evidence>
<gene>
    <name evidence="2" type="ORF">SAMN05421760_105279</name>
</gene>
<evidence type="ECO:0000313" key="2">
    <source>
        <dbReference type="EMBL" id="SIS82592.1"/>
    </source>
</evidence>
<accession>A0A1N7M970</accession>
<dbReference type="Proteomes" id="UP000185999">
    <property type="component" value="Unassembled WGS sequence"/>
</dbReference>
<dbReference type="STRING" id="619304.SAMN05421760_105279"/>
<dbReference type="EMBL" id="FTOE01000005">
    <property type="protein sequence ID" value="SIS82592.1"/>
    <property type="molecule type" value="Genomic_DNA"/>
</dbReference>
<protein>
    <submittedName>
        <fullName evidence="2">Uncharacterized protein</fullName>
    </submittedName>
</protein>
<reference evidence="3" key="1">
    <citation type="submission" date="2017-01" db="EMBL/GenBank/DDBJ databases">
        <authorList>
            <person name="Varghese N."/>
            <person name="Submissions S."/>
        </authorList>
    </citation>
    <scope>NUCLEOTIDE SEQUENCE [LARGE SCALE GENOMIC DNA]</scope>
    <source>
        <strain evidence="3">DSM 22306</strain>
    </source>
</reference>
<proteinExistence type="predicted"/>
<sequence>MKKIVLVGLFFSFPVSAGWFDQDPANYDECVLSMMGDKDKVLIYHARKACEKRFPFVRELKNDEADVSWGATDTGLILAPESKWSDYRIKQVTADFSTTPCGVEKPWGNITKTLSVSFISDGSYGEIETQERNFKCMSNKIIYGIVKPF</sequence>